<sequence length="343" mass="40034">MINNTTQEKQTFEYIQLLEYKLQQDHIGHNKVMKWAKTIQKRMECTQEQIDALKRAEVYNKKHVKQEILNIRTSHHEVKHLSNNEKTIQSNILQSRLSPNNKTNEVKYKAESRSNVKTEITIEKANTVEINSNDEDCLKSCQKMIEITSNIKKHKLTEIVEELLDKKLIQYEEKINSIKSRMENNVSEINNCGKINDDKAGDERIVNGINVKPHNYPWMVSIRFNKTNKNQLSHVCAGISIIELFDENNYNEAIFKNGLIAAGWRVYKTLPEESEYFYTYDDPNAIFNELKHGCVQIISNVEQFLFFNQNQREIDKNSVYCVKKFQNNPVTVHCSGDMGILLN</sequence>
<dbReference type="InterPro" id="IPR043504">
    <property type="entry name" value="Peptidase_S1_PA_chymotrypsin"/>
</dbReference>
<name>A0A813YS41_9BILA</name>
<dbReference type="EMBL" id="CAJNOC010001759">
    <property type="protein sequence ID" value="CAF0888933.1"/>
    <property type="molecule type" value="Genomic_DNA"/>
</dbReference>
<keyword evidence="2" id="KW-1185">Reference proteome</keyword>
<gene>
    <name evidence="1" type="ORF">OXX778_LOCUS10804</name>
</gene>
<dbReference type="AlphaFoldDB" id="A0A813YS41"/>
<protein>
    <submittedName>
        <fullName evidence="1">Uncharacterized protein</fullName>
    </submittedName>
</protein>
<evidence type="ECO:0000313" key="1">
    <source>
        <dbReference type="EMBL" id="CAF0888933.1"/>
    </source>
</evidence>
<comment type="caution">
    <text evidence="1">The sequence shown here is derived from an EMBL/GenBank/DDBJ whole genome shotgun (WGS) entry which is preliminary data.</text>
</comment>
<organism evidence="1 2">
    <name type="scientific">Brachionus calyciflorus</name>
    <dbReference type="NCBI Taxonomy" id="104777"/>
    <lineage>
        <taxon>Eukaryota</taxon>
        <taxon>Metazoa</taxon>
        <taxon>Spiralia</taxon>
        <taxon>Gnathifera</taxon>
        <taxon>Rotifera</taxon>
        <taxon>Eurotatoria</taxon>
        <taxon>Monogononta</taxon>
        <taxon>Pseudotrocha</taxon>
        <taxon>Ploima</taxon>
        <taxon>Brachionidae</taxon>
        <taxon>Brachionus</taxon>
    </lineage>
</organism>
<dbReference type="InterPro" id="IPR009003">
    <property type="entry name" value="Peptidase_S1_PA"/>
</dbReference>
<accession>A0A813YS41</accession>
<proteinExistence type="predicted"/>
<reference evidence="1" key="1">
    <citation type="submission" date="2021-02" db="EMBL/GenBank/DDBJ databases">
        <authorList>
            <person name="Nowell W R."/>
        </authorList>
    </citation>
    <scope>NUCLEOTIDE SEQUENCE</scope>
    <source>
        <strain evidence="1">Ploen Becks lab</strain>
    </source>
</reference>
<dbReference type="Gene3D" id="2.40.10.10">
    <property type="entry name" value="Trypsin-like serine proteases"/>
    <property type="match status" value="1"/>
</dbReference>
<evidence type="ECO:0000313" key="2">
    <source>
        <dbReference type="Proteomes" id="UP000663879"/>
    </source>
</evidence>
<dbReference type="SUPFAM" id="SSF50494">
    <property type="entry name" value="Trypsin-like serine proteases"/>
    <property type="match status" value="2"/>
</dbReference>
<dbReference type="Proteomes" id="UP000663879">
    <property type="component" value="Unassembled WGS sequence"/>
</dbReference>